<comment type="similarity">
    <text evidence="2">Belongs to the BRX1 family.</text>
</comment>
<keyword evidence="3" id="KW-0690">Ribosome biogenesis</keyword>
<dbReference type="PANTHER" id="PTHR13634">
    <property type="entry name" value="RIBOSOME BIOGENESIS PROTEIN BRIX"/>
    <property type="match status" value="1"/>
</dbReference>
<keyword evidence="4" id="KW-0539">Nucleus</keyword>
<accession>A0A7R9UZK9</accession>
<evidence type="ECO:0000259" key="5">
    <source>
        <dbReference type="PROSITE" id="PS50833"/>
    </source>
</evidence>
<protein>
    <recommendedName>
        <fullName evidence="5">Brix domain-containing protein</fullName>
    </recommendedName>
</protein>
<dbReference type="PANTHER" id="PTHR13634:SF0">
    <property type="entry name" value="RIBOSOME BIOGENESIS PROTEIN BRX1 HOMOLOG"/>
    <property type="match status" value="1"/>
</dbReference>
<dbReference type="SUPFAM" id="SSF52954">
    <property type="entry name" value="Class II aaRS ABD-related"/>
    <property type="match status" value="1"/>
</dbReference>
<dbReference type="InterPro" id="IPR026532">
    <property type="entry name" value="BRX1"/>
</dbReference>
<comment type="subcellular location">
    <subcellularLocation>
        <location evidence="1">Nucleus</location>
        <location evidence="1">Nucleolus</location>
    </subcellularLocation>
</comment>
<evidence type="ECO:0000256" key="1">
    <source>
        <dbReference type="ARBA" id="ARBA00004604"/>
    </source>
</evidence>
<evidence type="ECO:0000256" key="2">
    <source>
        <dbReference type="ARBA" id="ARBA00006369"/>
    </source>
</evidence>
<dbReference type="PROSITE" id="PS50833">
    <property type="entry name" value="BRIX"/>
    <property type="match status" value="1"/>
</dbReference>
<feature type="domain" description="Brix" evidence="5">
    <location>
        <begin position="1"/>
        <end position="146"/>
    </location>
</feature>
<organism evidence="6">
    <name type="scientific">Chlamydomonas euryale</name>
    <dbReference type="NCBI Taxonomy" id="1486919"/>
    <lineage>
        <taxon>Eukaryota</taxon>
        <taxon>Viridiplantae</taxon>
        <taxon>Chlorophyta</taxon>
        <taxon>core chlorophytes</taxon>
        <taxon>Chlorophyceae</taxon>
        <taxon>CS clade</taxon>
        <taxon>Chlamydomonadales</taxon>
        <taxon>Chlamydomonadaceae</taxon>
        <taxon>Chlamydomonas</taxon>
    </lineage>
</organism>
<dbReference type="EMBL" id="HBEC01001257">
    <property type="protein sequence ID" value="CAD8280549.1"/>
    <property type="molecule type" value="Transcribed_RNA"/>
</dbReference>
<dbReference type="GO" id="GO:0000027">
    <property type="term" value="P:ribosomal large subunit assembly"/>
    <property type="evidence" value="ECO:0007669"/>
    <property type="project" value="TreeGrafter"/>
</dbReference>
<reference evidence="6" key="1">
    <citation type="submission" date="2021-01" db="EMBL/GenBank/DDBJ databases">
        <authorList>
            <person name="Corre E."/>
            <person name="Pelletier E."/>
            <person name="Niang G."/>
            <person name="Scheremetjew M."/>
            <person name="Finn R."/>
            <person name="Kale V."/>
            <person name="Holt S."/>
            <person name="Cochrane G."/>
            <person name="Meng A."/>
            <person name="Brown T."/>
            <person name="Cohen L."/>
        </authorList>
    </citation>
    <scope>NUCLEOTIDE SEQUENCE</scope>
    <source>
        <strain evidence="6">CCMP219</strain>
    </source>
</reference>
<evidence type="ECO:0000256" key="4">
    <source>
        <dbReference type="ARBA" id="ARBA00023242"/>
    </source>
</evidence>
<name>A0A7R9UZK9_9CHLO</name>
<dbReference type="SMART" id="SM00879">
    <property type="entry name" value="Brix"/>
    <property type="match status" value="1"/>
</dbReference>
<dbReference type="GO" id="GO:0006364">
    <property type="term" value="P:rRNA processing"/>
    <property type="evidence" value="ECO:0007669"/>
    <property type="project" value="InterPro"/>
</dbReference>
<dbReference type="GO" id="GO:0005730">
    <property type="term" value="C:nucleolus"/>
    <property type="evidence" value="ECO:0007669"/>
    <property type="project" value="UniProtKB-SubCell"/>
</dbReference>
<dbReference type="AlphaFoldDB" id="A0A7R9UZK9"/>
<evidence type="ECO:0000313" key="6">
    <source>
        <dbReference type="EMBL" id="CAD8280549.1"/>
    </source>
</evidence>
<gene>
    <name evidence="6" type="ORF">CEUR00632_LOCUS584</name>
</gene>
<sequence>MKSCSSVVFFEVRKKKDLYIWMSKSPAGPSVKFLVQNVHTMAELKLSGNHLKGSRPVLSFDKAFDGQPHLQLVKEMLGQIFTTPRRHHKSKPFFDHVLSFSVADDRIWMRNYQVVAAVDKRGETSLVEVGPRMCLNPIKIFDGSFGGAALYENAAYVSPNAVRSAMRKQLGARYKQKVVKRVAHKAHVAANPLPRSAVDEVFRGGSDIEDDEDSE</sequence>
<evidence type="ECO:0000256" key="3">
    <source>
        <dbReference type="ARBA" id="ARBA00022517"/>
    </source>
</evidence>
<dbReference type="InterPro" id="IPR007109">
    <property type="entry name" value="Brix"/>
</dbReference>
<proteinExistence type="inferred from homology"/>
<dbReference type="Pfam" id="PF04427">
    <property type="entry name" value="Brix"/>
    <property type="match status" value="1"/>
</dbReference>
<dbReference type="GO" id="GO:0019843">
    <property type="term" value="F:rRNA binding"/>
    <property type="evidence" value="ECO:0007669"/>
    <property type="project" value="InterPro"/>
</dbReference>